<keyword evidence="4" id="KW-1185">Reference proteome</keyword>
<dbReference type="KEGG" id="amon:H9L24_20525"/>
<feature type="transmembrane region" description="Helical" evidence="1">
    <location>
        <begin position="74"/>
        <end position="93"/>
    </location>
</feature>
<sequence length="195" mass="19377">MKNKAIALTSTAAVLLLPALALAHADGAAHAHGGFVDGLLHPFTGADHLAAMLAVGVWSALAVRPVWMAPLAFVLLLAVGAVAGFLGVAVPAVEPMIAASLLVLGLLVAQRRRLPVAAAAALTGLFAFFHGAAHGIELGGSGQWAALAGMLLGTAALHAAGIALGQAVVARHRWIALATGLGTALLGVGLLVRMA</sequence>
<evidence type="ECO:0000313" key="4">
    <source>
        <dbReference type="Proteomes" id="UP000516057"/>
    </source>
</evidence>
<protein>
    <submittedName>
        <fullName evidence="3">HupE/UreJ family protein</fullName>
    </submittedName>
</protein>
<dbReference type="Proteomes" id="UP000516057">
    <property type="component" value="Chromosome"/>
</dbReference>
<dbReference type="InterPro" id="IPR007038">
    <property type="entry name" value="HupE_UreJ"/>
</dbReference>
<proteinExistence type="predicted"/>
<keyword evidence="1" id="KW-1133">Transmembrane helix</keyword>
<feature type="transmembrane region" description="Helical" evidence="1">
    <location>
        <begin position="113"/>
        <end position="132"/>
    </location>
</feature>
<evidence type="ECO:0000256" key="2">
    <source>
        <dbReference type="SAM" id="SignalP"/>
    </source>
</evidence>
<dbReference type="PIRSF" id="PIRSF016919">
    <property type="entry name" value="HupE_UreJ"/>
    <property type="match status" value="1"/>
</dbReference>
<organism evidence="3 4">
    <name type="scientific">Paenacidovorax monticola</name>
    <dbReference type="NCBI Taxonomy" id="1926868"/>
    <lineage>
        <taxon>Bacteria</taxon>
        <taxon>Pseudomonadati</taxon>
        <taxon>Pseudomonadota</taxon>
        <taxon>Betaproteobacteria</taxon>
        <taxon>Burkholderiales</taxon>
        <taxon>Comamonadaceae</taxon>
        <taxon>Paenacidovorax</taxon>
    </lineage>
</organism>
<keyword evidence="1" id="KW-0812">Transmembrane</keyword>
<evidence type="ECO:0000256" key="1">
    <source>
        <dbReference type="SAM" id="Phobius"/>
    </source>
</evidence>
<name>A0A7H0HF74_9BURK</name>
<dbReference type="Pfam" id="PF04955">
    <property type="entry name" value="HupE_UreJ"/>
    <property type="match status" value="1"/>
</dbReference>
<accession>A0A7H0HF74</accession>
<reference evidence="3 4" key="1">
    <citation type="submission" date="2020-08" db="EMBL/GenBank/DDBJ databases">
        <title>Genome sequence of Acidovorax monticola KACC 19171T.</title>
        <authorList>
            <person name="Hyun D.-W."/>
            <person name="Bae J.-W."/>
        </authorList>
    </citation>
    <scope>NUCLEOTIDE SEQUENCE [LARGE SCALE GENOMIC DNA]</scope>
    <source>
        <strain evidence="3 4">KACC 19171</strain>
    </source>
</reference>
<feature type="chain" id="PRO_5028875018" evidence="2">
    <location>
        <begin position="24"/>
        <end position="195"/>
    </location>
</feature>
<dbReference type="AlphaFoldDB" id="A0A7H0HF74"/>
<feature type="transmembrane region" description="Helical" evidence="1">
    <location>
        <begin position="49"/>
        <end position="67"/>
    </location>
</feature>
<gene>
    <name evidence="3" type="ORF">H9L24_20525</name>
</gene>
<keyword evidence="2" id="KW-0732">Signal</keyword>
<dbReference type="EMBL" id="CP060790">
    <property type="protein sequence ID" value="QNP59190.1"/>
    <property type="molecule type" value="Genomic_DNA"/>
</dbReference>
<evidence type="ECO:0000313" key="3">
    <source>
        <dbReference type="EMBL" id="QNP59190.1"/>
    </source>
</evidence>
<feature type="signal peptide" evidence="2">
    <location>
        <begin position="1"/>
        <end position="23"/>
    </location>
</feature>
<keyword evidence="1" id="KW-0472">Membrane</keyword>
<dbReference type="RefSeq" id="WP_187736175.1">
    <property type="nucleotide sequence ID" value="NZ_CP060790.1"/>
</dbReference>
<feature type="transmembrane region" description="Helical" evidence="1">
    <location>
        <begin position="144"/>
        <end position="168"/>
    </location>
</feature>
<feature type="transmembrane region" description="Helical" evidence="1">
    <location>
        <begin position="174"/>
        <end position="192"/>
    </location>
</feature>